<evidence type="ECO:0000313" key="5">
    <source>
        <dbReference type="Proteomes" id="UP001415857"/>
    </source>
</evidence>
<name>A0AAP0NJ37_LIQFO</name>
<dbReference type="SUPFAM" id="SSF55961">
    <property type="entry name" value="Bet v1-like"/>
    <property type="match status" value="1"/>
</dbReference>
<dbReference type="GO" id="GO:0005737">
    <property type="term" value="C:cytoplasm"/>
    <property type="evidence" value="ECO:0007669"/>
    <property type="project" value="TreeGrafter"/>
</dbReference>
<comment type="caution">
    <text evidence="4">The sequence shown here is derived from an EMBL/GenBank/DDBJ whole genome shotgun (WGS) entry which is preliminary data.</text>
</comment>
<dbReference type="Proteomes" id="UP001415857">
    <property type="component" value="Unassembled WGS sequence"/>
</dbReference>
<dbReference type="GO" id="GO:0006952">
    <property type="term" value="P:defense response"/>
    <property type="evidence" value="ECO:0007669"/>
    <property type="project" value="InterPro"/>
</dbReference>
<evidence type="ECO:0000313" key="4">
    <source>
        <dbReference type="EMBL" id="KAK9272570.1"/>
    </source>
</evidence>
<proteinExistence type="inferred from homology"/>
<feature type="domain" description="Bet v I/Major latex protein" evidence="3">
    <location>
        <begin position="28"/>
        <end position="151"/>
    </location>
</feature>
<dbReference type="GO" id="GO:0038023">
    <property type="term" value="F:signaling receptor activity"/>
    <property type="evidence" value="ECO:0007669"/>
    <property type="project" value="TreeGrafter"/>
</dbReference>
<dbReference type="FunFam" id="3.30.530.20:FF:000033">
    <property type="entry name" value="S-norcoclaurine synthase"/>
    <property type="match status" value="1"/>
</dbReference>
<organism evidence="4 5">
    <name type="scientific">Liquidambar formosana</name>
    <name type="common">Formosan gum</name>
    <dbReference type="NCBI Taxonomy" id="63359"/>
    <lineage>
        <taxon>Eukaryota</taxon>
        <taxon>Viridiplantae</taxon>
        <taxon>Streptophyta</taxon>
        <taxon>Embryophyta</taxon>
        <taxon>Tracheophyta</taxon>
        <taxon>Spermatophyta</taxon>
        <taxon>Magnoliopsida</taxon>
        <taxon>eudicotyledons</taxon>
        <taxon>Gunneridae</taxon>
        <taxon>Pentapetalae</taxon>
        <taxon>Saxifragales</taxon>
        <taxon>Altingiaceae</taxon>
        <taxon>Liquidambar</taxon>
    </lineage>
</organism>
<reference evidence="4 5" key="1">
    <citation type="journal article" date="2024" name="Plant J.">
        <title>Genome sequences and population genomics reveal climatic adaptation and genomic divergence between two closely related sweetgum species.</title>
        <authorList>
            <person name="Xu W.Q."/>
            <person name="Ren C.Q."/>
            <person name="Zhang X.Y."/>
            <person name="Comes H.P."/>
            <person name="Liu X.H."/>
            <person name="Li Y.G."/>
            <person name="Kettle C.J."/>
            <person name="Jalonen R."/>
            <person name="Gaisberger H."/>
            <person name="Ma Y.Z."/>
            <person name="Qiu Y.X."/>
        </authorList>
    </citation>
    <scope>NUCLEOTIDE SEQUENCE [LARGE SCALE GENOMIC DNA]</scope>
    <source>
        <strain evidence="4">Hangzhou</strain>
    </source>
</reference>
<dbReference type="GO" id="GO:0010427">
    <property type="term" value="F:abscisic acid binding"/>
    <property type="evidence" value="ECO:0007669"/>
    <property type="project" value="TreeGrafter"/>
</dbReference>
<dbReference type="InterPro" id="IPR050279">
    <property type="entry name" value="Plant_def-hormone_signal"/>
</dbReference>
<dbReference type="Gene3D" id="3.30.530.20">
    <property type="match status" value="1"/>
</dbReference>
<sequence length="177" mass="19743">MLSVLDHVANHHHQHHQKKKMFGTVSHELEANVPASVAWELYGTLRLAKLAEEEAPEVINKVDLLEGDGGVGTVLRVNFPPDTPGFTSHKEKFVKVDNEKRVKDAEVIEGGFLDLGFSLYRVRFEIIEKGEESCILKSTIEYDVKEEAAANASIVTIQPLAHIAELAKNYLIKTKTN</sequence>
<comment type="similarity">
    <text evidence="1">Belongs to the BetVI family.</text>
</comment>
<keyword evidence="5" id="KW-1185">Reference proteome</keyword>
<dbReference type="InterPro" id="IPR023393">
    <property type="entry name" value="START-like_dom_sf"/>
</dbReference>
<dbReference type="PANTHER" id="PTHR31213:SF19">
    <property type="entry name" value="BET V I_MAJOR LATEX PROTEIN DOMAIN-CONTAINING PROTEIN"/>
    <property type="match status" value="1"/>
</dbReference>
<dbReference type="GO" id="GO:0009820">
    <property type="term" value="P:alkaloid metabolic process"/>
    <property type="evidence" value="ECO:0007669"/>
    <property type="project" value="UniProtKB-KW"/>
</dbReference>
<accession>A0AAP0NJ37</accession>
<dbReference type="GO" id="GO:0004864">
    <property type="term" value="F:protein phosphatase inhibitor activity"/>
    <property type="evidence" value="ECO:0007669"/>
    <property type="project" value="TreeGrafter"/>
</dbReference>
<evidence type="ECO:0000256" key="1">
    <source>
        <dbReference type="ARBA" id="ARBA00009744"/>
    </source>
</evidence>
<dbReference type="Pfam" id="PF00407">
    <property type="entry name" value="Bet_v_1"/>
    <property type="match status" value="1"/>
</dbReference>
<gene>
    <name evidence="4" type="ORF">L1049_002944</name>
</gene>
<dbReference type="GO" id="GO:0005634">
    <property type="term" value="C:nucleus"/>
    <property type="evidence" value="ECO:0007669"/>
    <property type="project" value="TreeGrafter"/>
</dbReference>
<keyword evidence="2" id="KW-0017">Alkaloid metabolism</keyword>
<dbReference type="PANTHER" id="PTHR31213">
    <property type="entry name" value="OS08G0374000 PROTEIN-RELATED"/>
    <property type="match status" value="1"/>
</dbReference>
<protein>
    <recommendedName>
        <fullName evidence="3">Bet v I/Major latex protein domain-containing protein</fullName>
    </recommendedName>
</protein>
<dbReference type="AlphaFoldDB" id="A0AAP0NJ37"/>
<dbReference type="GO" id="GO:0009738">
    <property type="term" value="P:abscisic acid-activated signaling pathway"/>
    <property type="evidence" value="ECO:0007669"/>
    <property type="project" value="TreeGrafter"/>
</dbReference>
<evidence type="ECO:0000256" key="2">
    <source>
        <dbReference type="ARBA" id="ARBA00022589"/>
    </source>
</evidence>
<evidence type="ECO:0000259" key="3">
    <source>
        <dbReference type="Pfam" id="PF00407"/>
    </source>
</evidence>
<dbReference type="CDD" id="cd07816">
    <property type="entry name" value="Bet_v1-like"/>
    <property type="match status" value="1"/>
</dbReference>
<dbReference type="EMBL" id="JBBPBK010000013">
    <property type="protein sequence ID" value="KAK9272570.1"/>
    <property type="molecule type" value="Genomic_DNA"/>
</dbReference>
<dbReference type="InterPro" id="IPR000916">
    <property type="entry name" value="Bet_v_I/MLP"/>
</dbReference>